<dbReference type="EMBL" id="MK072143">
    <property type="protein sequence ID" value="AYV79402.1"/>
    <property type="molecule type" value="Genomic_DNA"/>
</dbReference>
<gene>
    <name evidence="1" type="ORF">Faunusvirus12_15</name>
</gene>
<protein>
    <submittedName>
        <fullName evidence="1">Uncharacterized protein</fullName>
    </submittedName>
</protein>
<organism evidence="1">
    <name type="scientific">Faunusvirus sp</name>
    <dbReference type="NCBI Taxonomy" id="2487766"/>
    <lineage>
        <taxon>Viruses</taxon>
        <taxon>Varidnaviria</taxon>
        <taxon>Bamfordvirae</taxon>
        <taxon>Nucleocytoviricota</taxon>
        <taxon>Megaviricetes</taxon>
        <taxon>Imitervirales</taxon>
        <taxon>Mimiviridae</taxon>
    </lineage>
</organism>
<sequence length="34" mass="4223">MNSVYYIYKYNRSDNQNKYAIIYKYHNIILQKCG</sequence>
<reference evidence="1" key="1">
    <citation type="submission" date="2018-10" db="EMBL/GenBank/DDBJ databases">
        <title>Hidden diversity of soil giant viruses.</title>
        <authorList>
            <person name="Schulz F."/>
            <person name="Alteio L."/>
            <person name="Goudeau D."/>
            <person name="Ryan E.M."/>
            <person name="Malmstrom R.R."/>
            <person name="Blanchard J."/>
            <person name="Woyke T."/>
        </authorList>
    </citation>
    <scope>NUCLEOTIDE SEQUENCE</scope>
    <source>
        <strain evidence="1">FNV1</strain>
    </source>
</reference>
<accession>A0A3G4ZWW0</accession>
<evidence type="ECO:0000313" key="1">
    <source>
        <dbReference type="EMBL" id="AYV79402.1"/>
    </source>
</evidence>
<name>A0A3G4ZWW0_9VIRU</name>
<proteinExistence type="predicted"/>